<dbReference type="PANTHER" id="PTHR23305">
    <property type="entry name" value="OBG GTPASE FAMILY"/>
    <property type="match status" value="1"/>
</dbReference>
<dbReference type="Pfam" id="PF01926">
    <property type="entry name" value="MMR_HSR1"/>
    <property type="match status" value="1"/>
</dbReference>
<dbReference type="GO" id="GO:0005737">
    <property type="term" value="C:cytoplasm"/>
    <property type="evidence" value="ECO:0007669"/>
    <property type="project" value="TreeGrafter"/>
</dbReference>
<dbReference type="GO" id="GO:0016887">
    <property type="term" value="F:ATP hydrolysis activity"/>
    <property type="evidence" value="ECO:0007669"/>
    <property type="project" value="UniProtKB-UniRule"/>
</dbReference>
<dbReference type="CDD" id="cd01900">
    <property type="entry name" value="YchF"/>
    <property type="match status" value="1"/>
</dbReference>
<keyword evidence="3 6" id="KW-0547">Nucleotide-binding</keyword>
<name>A0A1F7VB96_9BACT</name>
<dbReference type="InterPro" id="IPR004095">
    <property type="entry name" value="TGS"/>
</dbReference>
<dbReference type="PRINTS" id="PR00326">
    <property type="entry name" value="GTP1OBG"/>
</dbReference>
<dbReference type="SUPFAM" id="SSF81271">
    <property type="entry name" value="TGS-like"/>
    <property type="match status" value="1"/>
</dbReference>
<dbReference type="Proteomes" id="UP000178264">
    <property type="component" value="Unassembled WGS sequence"/>
</dbReference>
<dbReference type="Gene3D" id="1.10.150.300">
    <property type="entry name" value="TGS-like domain"/>
    <property type="match status" value="1"/>
</dbReference>
<dbReference type="PIRSF" id="PIRSF006641">
    <property type="entry name" value="CHP00092"/>
    <property type="match status" value="1"/>
</dbReference>
<dbReference type="GO" id="GO:0005525">
    <property type="term" value="F:GTP binding"/>
    <property type="evidence" value="ECO:0007669"/>
    <property type="project" value="InterPro"/>
</dbReference>
<evidence type="ECO:0000313" key="9">
    <source>
        <dbReference type="EMBL" id="OGL87810.1"/>
    </source>
</evidence>
<dbReference type="InterPro" id="IPR012675">
    <property type="entry name" value="Beta-grasp_dom_sf"/>
</dbReference>
<keyword evidence="4 6" id="KW-0067">ATP-binding</keyword>
<dbReference type="HAMAP" id="MF_00944">
    <property type="entry name" value="YchF_OLA1_ATPase"/>
    <property type="match status" value="1"/>
</dbReference>
<gene>
    <name evidence="6" type="primary">ychF</name>
    <name evidence="9" type="ORF">A3I42_04925</name>
</gene>
<dbReference type="Gene3D" id="3.10.20.30">
    <property type="match status" value="1"/>
</dbReference>
<feature type="domain" description="OBG-type G" evidence="7">
    <location>
        <begin position="1"/>
        <end position="250"/>
    </location>
</feature>
<keyword evidence="5" id="KW-0460">Magnesium</keyword>
<dbReference type="NCBIfam" id="TIGR00092">
    <property type="entry name" value="redox-regulated ATPase YchF"/>
    <property type="match status" value="1"/>
</dbReference>
<evidence type="ECO:0000256" key="3">
    <source>
        <dbReference type="ARBA" id="ARBA00022741"/>
    </source>
</evidence>
<dbReference type="GO" id="GO:0046872">
    <property type="term" value="F:metal ion binding"/>
    <property type="evidence" value="ECO:0007669"/>
    <property type="project" value="UniProtKB-KW"/>
</dbReference>
<feature type="domain" description="TGS" evidence="8">
    <location>
        <begin position="268"/>
        <end position="351"/>
    </location>
</feature>
<dbReference type="InterPro" id="IPR012676">
    <property type="entry name" value="TGS-like"/>
</dbReference>
<dbReference type="PROSITE" id="PS51710">
    <property type="entry name" value="G_OBG"/>
    <property type="match status" value="1"/>
</dbReference>
<dbReference type="CDD" id="cd04867">
    <property type="entry name" value="TGS_YchF_OLA1"/>
    <property type="match status" value="1"/>
</dbReference>
<dbReference type="Pfam" id="PF06071">
    <property type="entry name" value="YchF-GTPase_C"/>
    <property type="match status" value="1"/>
</dbReference>
<dbReference type="GO" id="GO:0043023">
    <property type="term" value="F:ribosomal large subunit binding"/>
    <property type="evidence" value="ECO:0007669"/>
    <property type="project" value="UniProtKB-UniRule"/>
</dbReference>
<keyword evidence="2" id="KW-0479">Metal-binding</keyword>
<dbReference type="InterPro" id="IPR023192">
    <property type="entry name" value="TGS-like_dom_sf"/>
</dbReference>
<evidence type="ECO:0000256" key="6">
    <source>
        <dbReference type="HAMAP-Rule" id="MF_00944"/>
    </source>
</evidence>
<evidence type="ECO:0000256" key="4">
    <source>
        <dbReference type="ARBA" id="ARBA00022840"/>
    </source>
</evidence>
<dbReference type="FunFam" id="1.10.150.300:FF:000001">
    <property type="entry name" value="Ribosome-binding ATPase YchF"/>
    <property type="match status" value="1"/>
</dbReference>
<evidence type="ECO:0000259" key="7">
    <source>
        <dbReference type="PROSITE" id="PS51710"/>
    </source>
</evidence>
<feature type="binding site" evidence="6">
    <location>
        <begin position="10"/>
        <end position="15"/>
    </location>
    <ligand>
        <name>ATP</name>
        <dbReference type="ChEBI" id="CHEBI:30616"/>
    </ligand>
</feature>
<dbReference type="SUPFAM" id="SSF52540">
    <property type="entry name" value="P-loop containing nucleoside triphosphate hydrolases"/>
    <property type="match status" value="1"/>
</dbReference>
<dbReference type="AlphaFoldDB" id="A0A1F7VB96"/>
<evidence type="ECO:0000313" key="10">
    <source>
        <dbReference type="Proteomes" id="UP000178264"/>
    </source>
</evidence>
<protein>
    <recommendedName>
        <fullName evidence="6">Ribosome-binding ATPase YchF</fullName>
    </recommendedName>
</protein>
<dbReference type="InterPro" id="IPR041706">
    <property type="entry name" value="YchF_N"/>
</dbReference>
<dbReference type="InterPro" id="IPR031167">
    <property type="entry name" value="G_OBG"/>
</dbReference>
<dbReference type="Gene3D" id="3.40.50.300">
    <property type="entry name" value="P-loop containing nucleotide triphosphate hydrolases"/>
    <property type="match status" value="1"/>
</dbReference>
<sequence length="353" mass="38800">MQIGIVGLPNVGKSTLFNALTKKQVDASNYPFCTIDPNVGVVKVPDERLETLARLSSSREIIPTIVEFVDIAGLVKNAHKGEGLGNQFLSHIREVDAICEVLRAFPDPNVLHVEGSINPTRDRETIHLELAMADLATVAKRIASIEGSAHAGIKEARELLAVCEKCKRALDQGNWVNEAHVSDEEQEKIKDLNLLTVKPLLYVVNASEGDAPPVSLPEKGEDEREGVIMMDVKKEADLAELSDDDLKELGMVRTGLFRLIHAAYETLDLVTFFTTGPKETRAWTVRRGSKAPHAAGVIHSDFERGFIAAEVIAYEHFVQAGGEAKAKEQGTLRLEGKEYMVQDGDVVHFRFSV</sequence>
<comment type="similarity">
    <text evidence="6">Belongs to the TRAFAC class OBG-HflX-like GTPase superfamily. OBG GTPase family. YchF/OLA1 subfamily.</text>
</comment>
<dbReference type="FunFam" id="3.10.20.30:FF:000001">
    <property type="entry name" value="Ribosome-binding ATPase YchF"/>
    <property type="match status" value="1"/>
</dbReference>
<dbReference type="GO" id="GO:0005524">
    <property type="term" value="F:ATP binding"/>
    <property type="evidence" value="ECO:0007669"/>
    <property type="project" value="UniProtKB-UniRule"/>
</dbReference>
<dbReference type="InterPro" id="IPR004396">
    <property type="entry name" value="ATPase_YchF/OLA1"/>
</dbReference>
<dbReference type="InterPro" id="IPR006073">
    <property type="entry name" value="GTP-bd"/>
</dbReference>
<evidence type="ECO:0000256" key="5">
    <source>
        <dbReference type="ARBA" id="ARBA00022842"/>
    </source>
</evidence>
<dbReference type="InterPro" id="IPR013029">
    <property type="entry name" value="YchF_C"/>
</dbReference>
<comment type="cofactor">
    <cofactor evidence="1">
        <name>Mg(2+)</name>
        <dbReference type="ChEBI" id="CHEBI:18420"/>
    </cofactor>
</comment>
<evidence type="ECO:0000256" key="2">
    <source>
        <dbReference type="ARBA" id="ARBA00022723"/>
    </source>
</evidence>
<evidence type="ECO:0000256" key="1">
    <source>
        <dbReference type="ARBA" id="ARBA00001946"/>
    </source>
</evidence>
<comment type="function">
    <text evidence="6">ATPase that binds to both the 70S ribosome and the 50S ribosomal subunit in a nucleotide-independent manner.</text>
</comment>
<reference evidence="9 10" key="1">
    <citation type="journal article" date="2016" name="Nat. Commun.">
        <title>Thousands of microbial genomes shed light on interconnected biogeochemical processes in an aquifer system.</title>
        <authorList>
            <person name="Anantharaman K."/>
            <person name="Brown C.T."/>
            <person name="Hug L.A."/>
            <person name="Sharon I."/>
            <person name="Castelle C.J."/>
            <person name="Probst A.J."/>
            <person name="Thomas B.C."/>
            <person name="Singh A."/>
            <person name="Wilkins M.J."/>
            <person name="Karaoz U."/>
            <person name="Brodie E.L."/>
            <person name="Williams K.H."/>
            <person name="Hubbard S.S."/>
            <person name="Banfield J.F."/>
        </authorList>
    </citation>
    <scope>NUCLEOTIDE SEQUENCE [LARGE SCALE GENOMIC DNA]</scope>
</reference>
<dbReference type="PROSITE" id="PS51880">
    <property type="entry name" value="TGS"/>
    <property type="match status" value="1"/>
</dbReference>
<dbReference type="PANTHER" id="PTHR23305:SF18">
    <property type="entry name" value="OBG-TYPE G DOMAIN-CONTAINING PROTEIN"/>
    <property type="match status" value="1"/>
</dbReference>
<accession>A0A1F7VB96</accession>
<comment type="caution">
    <text evidence="9">The sequence shown here is derived from an EMBL/GenBank/DDBJ whole genome shotgun (WGS) entry which is preliminary data.</text>
</comment>
<evidence type="ECO:0000259" key="8">
    <source>
        <dbReference type="PROSITE" id="PS51880"/>
    </source>
</evidence>
<proteinExistence type="inferred from homology"/>
<organism evidence="9 10">
    <name type="scientific">Candidatus Uhrbacteria bacterium RIFCSPLOWO2_02_FULL_49_11</name>
    <dbReference type="NCBI Taxonomy" id="1802409"/>
    <lineage>
        <taxon>Bacteria</taxon>
        <taxon>Candidatus Uhriibacteriota</taxon>
    </lineage>
</organism>
<dbReference type="EMBL" id="MGER01000055">
    <property type="protein sequence ID" value="OGL87810.1"/>
    <property type="molecule type" value="Genomic_DNA"/>
</dbReference>
<dbReference type="InterPro" id="IPR027417">
    <property type="entry name" value="P-loop_NTPase"/>
</dbReference>